<dbReference type="AlphaFoldDB" id="A0A8K0UZJ0"/>
<dbReference type="OrthoDB" id="245563at2759"/>
<dbReference type="PANTHER" id="PTHR10642">
    <property type="entry name" value="RIBONUCLEASE H1"/>
    <property type="match status" value="1"/>
</dbReference>
<comment type="catalytic activity">
    <reaction evidence="1">
        <text>Endonucleolytic cleavage to 5'-phosphomonoester.</text>
        <dbReference type="EC" id="3.1.26.4"/>
    </reaction>
</comment>
<dbReference type="GO" id="GO:0004523">
    <property type="term" value="F:RNA-DNA hybrid ribonuclease activity"/>
    <property type="evidence" value="ECO:0007669"/>
    <property type="project" value="UniProtKB-EC"/>
</dbReference>
<comment type="similarity">
    <text evidence="2">Belongs to the RNase H family.</text>
</comment>
<evidence type="ECO:0000256" key="2">
    <source>
        <dbReference type="ARBA" id="ARBA00005300"/>
    </source>
</evidence>
<evidence type="ECO:0000259" key="9">
    <source>
        <dbReference type="PROSITE" id="PS50879"/>
    </source>
</evidence>
<feature type="region of interest" description="Disordered" evidence="8">
    <location>
        <begin position="9"/>
        <end position="43"/>
    </location>
</feature>
<evidence type="ECO:0000256" key="4">
    <source>
        <dbReference type="ARBA" id="ARBA00022722"/>
    </source>
</evidence>
<proteinExistence type="inferred from homology"/>
<dbReference type="Proteomes" id="UP000813824">
    <property type="component" value="Unassembled WGS sequence"/>
</dbReference>
<organism evidence="10 11">
    <name type="scientific">Cristinia sonorae</name>
    <dbReference type="NCBI Taxonomy" id="1940300"/>
    <lineage>
        <taxon>Eukaryota</taxon>
        <taxon>Fungi</taxon>
        <taxon>Dikarya</taxon>
        <taxon>Basidiomycota</taxon>
        <taxon>Agaricomycotina</taxon>
        <taxon>Agaricomycetes</taxon>
        <taxon>Agaricomycetidae</taxon>
        <taxon>Agaricales</taxon>
        <taxon>Pleurotineae</taxon>
        <taxon>Stephanosporaceae</taxon>
        <taxon>Cristinia</taxon>
    </lineage>
</organism>
<dbReference type="PROSITE" id="PS50879">
    <property type="entry name" value="RNASE_H_1"/>
    <property type="match status" value="1"/>
</dbReference>
<evidence type="ECO:0000256" key="7">
    <source>
        <dbReference type="ARBA" id="ARBA00022801"/>
    </source>
</evidence>
<dbReference type="SUPFAM" id="SSF53098">
    <property type="entry name" value="Ribonuclease H-like"/>
    <property type="match status" value="1"/>
</dbReference>
<dbReference type="PANTHER" id="PTHR10642:SF26">
    <property type="entry name" value="RIBONUCLEASE H1"/>
    <property type="match status" value="1"/>
</dbReference>
<dbReference type="InterPro" id="IPR036397">
    <property type="entry name" value="RNaseH_sf"/>
</dbReference>
<evidence type="ECO:0000256" key="6">
    <source>
        <dbReference type="ARBA" id="ARBA00022759"/>
    </source>
</evidence>
<comment type="caution">
    <text evidence="10">The sequence shown here is derived from an EMBL/GenBank/DDBJ whole genome shotgun (WGS) entry which is preliminary data.</text>
</comment>
<feature type="domain" description="RNase H type-1" evidence="9">
    <location>
        <begin position="76"/>
        <end position="216"/>
    </location>
</feature>
<dbReference type="GO" id="GO:0046872">
    <property type="term" value="F:metal ion binding"/>
    <property type="evidence" value="ECO:0007669"/>
    <property type="project" value="UniProtKB-KW"/>
</dbReference>
<dbReference type="CDD" id="cd09280">
    <property type="entry name" value="RNase_HI_eukaryote_like"/>
    <property type="match status" value="1"/>
</dbReference>
<evidence type="ECO:0000256" key="1">
    <source>
        <dbReference type="ARBA" id="ARBA00000077"/>
    </source>
</evidence>
<keyword evidence="5" id="KW-0479">Metal-binding</keyword>
<protein>
    <recommendedName>
        <fullName evidence="3">ribonuclease H</fullName>
        <ecNumber evidence="3">3.1.26.4</ecNumber>
    </recommendedName>
</protein>
<dbReference type="InterPro" id="IPR002156">
    <property type="entry name" value="RNaseH_domain"/>
</dbReference>
<keyword evidence="6" id="KW-0255">Endonuclease</keyword>
<evidence type="ECO:0000313" key="10">
    <source>
        <dbReference type="EMBL" id="KAH8107722.1"/>
    </source>
</evidence>
<accession>A0A8K0UZJ0</accession>
<gene>
    <name evidence="10" type="ORF">BXZ70DRAFT_884280</name>
</gene>
<dbReference type="GO" id="GO:0003676">
    <property type="term" value="F:nucleic acid binding"/>
    <property type="evidence" value="ECO:0007669"/>
    <property type="project" value="InterPro"/>
</dbReference>
<sequence>MVVVDLDVVTTPTASEPHAPTGALSRTHTERWANRETSPHLDDNQAAVEELLAAAYASARSKKEATEALYGPATRQTPPAMVFTDGSCLRGRTVDAAAGAGVHWGPGAANNRSLRVPGRQTNNRGELYAILVALSLADHRRSLTIYSDSQYAIRCICYWAGHLAERGWTCPNGDILQAIVTILQQFEATVVFRWIRGHTGDTHHDAADASAKQGAEKA</sequence>
<evidence type="ECO:0000256" key="8">
    <source>
        <dbReference type="SAM" id="MobiDB-lite"/>
    </source>
</evidence>
<reference evidence="10" key="1">
    <citation type="journal article" date="2021" name="New Phytol.">
        <title>Evolutionary innovations through gain and loss of genes in the ectomycorrhizal Boletales.</title>
        <authorList>
            <person name="Wu G."/>
            <person name="Miyauchi S."/>
            <person name="Morin E."/>
            <person name="Kuo A."/>
            <person name="Drula E."/>
            <person name="Varga T."/>
            <person name="Kohler A."/>
            <person name="Feng B."/>
            <person name="Cao Y."/>
            <person name="Lipzen A."/>
            <person name="Daum C."/>
            <person name="Hundley H."/>
            <person name="Pangilinan J."/>
            <person name="Johnson J."/>
            <person name="Barry K."/>
            <person name="LaButti K."/>
            <person name="Ng V."/>
            <person name="Ahrendt S."/>
            <person name="Min B."/>
            <person name="Choi I.G."/>
            <person name="Park H."/>
            <person name="Plett J.M."/>
            <person name="Magnuson J."/>
            <person name="Spatafora J.W."/>
            <person name="Nagy L.G."/>
            <person name="Henrissat B."/>
            <person name="Grigoriev I.V."/>
            <person name="Yang Z.L."/>
            <person name="Xu J."/>
            <person name="Martin F.M."/>
        </authorList>
    </citation>
    <scope>NUCLEOTIDE SEQUENCE</scope>
    <source>
        <strain evidence="10">KKN 215</strain>
    </source>
</reference>
<keyword evidence="4" id="KW-0540">Nuclease</keyword>
<name>A0A8K0UZJ0_9AGAR</name>
<dbReference type="InterPro" id="IPR050092">
    <property type="entry name" value="RNase_H"/>
</dbReference>
<evidence type="ECO:0000313" key="11">
    <source>
        <dbReference type="Proteomes" id="UP000813824"/>
    </source>
</evidence>
<evidence type="ECO:0000256" key="5">
    <source>
        <dbReference type="ARBA" id="ARBA00022723"/>
    </source>
</evidence>
<feature type="compositionally biased region" description="Basic and acidic residues" evidence="8">
    <location>
        <begin position="27"/>
        <end position="43"/>
    </location>
</feature>
<keyword evidence="7" id="KW-0378">Hydrolase</keyword>
<feature type="non-terminal residue" evidence="10">
    <location>
        <position position="218"/>
    </location>
</feature>
<dbReference type="GO" id="GO:0043137">
    <property type="term" value="P:DNA replication, removal of RNA primer"/>
    <property type="evidence" value="ECO:0007669"/>
    <property type="project" value="TreeGrafter"/>
</dbReference>
<evidence type="ECO:0000256" key="3">
    <source>
        <dbReference type="ARBA" id="ARBA00012180"/>
    </source>
</evidence>
<dbReference type="EC" id="3.1.26.4" evidence="3"/>
<dbReference type="Pfam" id="PF00075">
    <property type="entry name" value="RNase_H"/>
    <property type="match status" value="1"/>
</dbReference>
<dbReference type="EMBL" id="JAEVFJ010000001">
    <property type="protein sequence ID" value="KAH8107722.1"/>
    <property type="molecule type" value="Genomic_DNA"/>
</dbReference>
<keyword evidence="11" id="KW-1185">Reference proteome</keyword>
<dbReference type="InterPro" id="IPR012337">
    <property type="entry name" value="RNaseH-like_sf"/>
</dbReference>
<dbReference type="Gene3D" id="3.30.420.10">
    <property type="entry name" value="Ribonuclease H-like superfamily/Ribonuclease H"/>
    <property type="match status" value="1"/>
</dbReference>